<dbReference type="RefSeq" id="XP_009539624.1">
    <property type="nucleotide sequence ID" value="XM_009541329.1"/>
</dbReference>
<feature type="region of interest" description="Disordered" evidence="1">
    <location>
        <begin position="1"/>
        <end position="39"/>
    </location>
</feature>
<proteinExistence type="predicted"/>
<evidence type="ECO:0000313" key="3">
    <source>
        <dbReference type="Proteomes" id="UP000002640"/>
    </source>
</evidence>
<dbReference type="Proteomes" id="UP000002640">
    <property type="component" value="Unassembled WGS sequence"/>
</dbReference>
<keyword evidence="3" id="KW-1185">Reference proteome</keyword>
<dbReference type="GeneID" id="20648403"/>
<accession>G5AHS3</accession>
<dbReference type="InParanoid" id="G5AHS3"/>
<organism evidence="2 3">
    <name type="scientific">Phytophthora sojae (strain P6497)</name>
    <name type="common">Soybean stem and root rot agent</name>
    <name type="synonym">Phytophthora megasperma f. sp. glycines</name>
    <dbReference type="NCBI Taxonomy" id="1094619"/>
    <lineage>
        <taxon>Eukaryota</taxon>
        <taxon>Sar</taxon>
        <taxon>Stramenopiles</taxon>
        <taxon>Oomycota</taxon>
        <taxon>Peronosporomycetes</taxon>
        <taxon>Peronosporales</taxon>
        <taxon>Peronosporaceae</taxon>
        <taxon>Phytophthora</taxon>
    </lineage>
</organism>
<dbReference type="KEGG" id="psoj:PHYSODRAFT_342835"/>
<dbReference type="EMBL" id="JH159171">
    <property type="protein sequence ID" value="EGZ04994.1"/>
    <property type="molecule type" value="Genomic_DNA"/>
</dbReference>
<reference evidence="2 3" key="1">
    <citation type="journal article" date="2006" name="Science">
        <title>Phytophthora genome sequences uncover evolutionary origins and mechanisms of pathogenesis.</title>
        <authorList>
            <person name="Tyler B.M."/>
            <person name="Tripathy S."/>
            <person name="Zhang X."/>
            <person name="Dehal P."/>
            <person name="Jiang R.H."/>
            <person name="Aerts A."/>
            <person name="Arredondo F.D."/>
            <person name="Baxter L."/>
            <person name="Bensasson D."/>
            <person name="Beynon J.L."/>
            <person name="Chapman J."/>
            <person name="Damasceno C.M."/>
            <person name="Dorrance A.E."/>
            <person name="Dou D."/>
            <person name="Dickerman A.W."/>
            <person name="Dubchak I.L."/>
            <person name="Garbelotto M."/>
            <person name="Gijzen M."/>
            <person name="Gordon S.G."/>
            <person name="Govers F."/>
            <person name="Grunwald N.J."/>
            <person name="Huang W."/>
            <person name="Ivors K.L."/>
            <person name="Jones R.W."/>
            <person name="Kamoun S."/>
            <person name="Krampis K."/>
            <person name="Lamour K.H."/>
            <person name="Lee M.K."/>
            <person name="McDonald W.H."/>
            <person name="Medina M."/>
            <person name="Meijer H.J."/>
            <person name="Nordberg E.K."/>
            <person name="Maclean D.J."/>
            <person name="Ospina-Giraldo M.D."/>
            <person name="Morris P.F."/>
            <person name="Phuntumart V."/>
            <person name="Putnam N.H."/>
            <person name="Rash S."/>
            <person name="Rose J.K."/>
            <person name="Sakihama Y."/>
            <person name="Salamov A.A."/>
            <person name="Savidor A."/>
            <person name="Scheuring C.F."/>
            <person name="Smith B.M."/>
            <person name="Sobral B.W."/>
            <person name="Terry A."/>
            <person name="Torto-Alalibo T.A."/>
            <person name="Win J."/>
            <person name="Xu Z."/>
            <person name="Zhang H."/>
            <person name="Grigoriev I.V."/>
            <person name="Rokhsar D.S."/>
            <person name="Boore J.L."/>
        </authorList>
    </citation>
    <scope>NUCLEOTIDE SEQUENCE [LARGE SCALE GENOMIC DNA]</scope>
    <source>
        <strain evidence="2 3">P6497</strain>
    </source>
</reference>
<evidence type="ECO:0000313" key="2">
    <source>
        <dbReference type="EMBL" id="EGZ04994.1"/>
    </source>
</evidence>
<sequence>MASADQGAPHATENAGEMRKIEAGRRDCGAAGRTRQFDQQVRGRDRVPCSWRSCREAPCRQDGEPSWIWQSTVPMDVLSQHSAVLLCLCESYSVPWSQTPASRQDKTRGHRRREEGRRWLSLPALVSLAGPAGGFVCDSSVAVDAEADKLSALRRSDVTSRRWMGCRLYKNTPSCWVAAPAFQSGDGDSVQVWLKIARSTGLVGDCHHLLRVVHSDCRRWMHWLWKRVLQEKLRLGSSWMQPWRHLLQTGGKLRAAVFAHASQTIFLLQKFCRVDHAAVTAPELDPCATPIGASIDRKPQVREILDLLEKRLLKVPFEEHGPMGYRGMWYISTHVDDPKVEAAVNRLKGYPFYLDLVTTSTPAFEKLKRAVTAVLDGVVCFGGNVNHFVYGAPSREEVARVRKLVLQAAGQAGVVFSDRTSEPCTSTVRVGDFVISDAGIVRHAAAV</sequence>
<feature type="compositionally biased region" description="Basic and acidic residues" evidence="1">
    <location>
        <begin position="16"/>
        <end position="28"/>
    </location>
</feature>
<protein>
    <submittedName>
        <fullName evidence="2">Uncharacterized protein</fullName>
    </submittedName>
</protein>
<evidence type="ECO:0000256" key="1">
    <source>
        <dbReference type="SAM" id="MobiDB-lite"/>
    </source>
</evidence>
<dbReference type="AlphaFoldDB" id="G5AHS3"/>
<name>G5AHS3_PHYSP</name>
<gene>
    <name evidence="2" type="ORF">PHYSODRAFT_342835</name>
</gene>